<dbReference type="AlphaFoldDB" id="A0A395LJF0"/>
<gene>
    <name evidence="1" type="ORF">DL238_05400</name>
</gene>
<keyword evidence="2" id="KW-1185">Reference proteome</keyword>
<comment type="caution">
    <text evidence="1">The sequence shown here is derived from an EMBL/GenBank/DDBJ whole genome shotgun (WGS) entry which is preliminary data.</text>
</comment>
<evidence type="ECO:0000313" key="2">
    <source>
        <dbReference type="Proteomes" id="UP000254101"/>
    </source>
</evidence>
<dbReference type="OrthoDB" id="7510025at2"/>
<evidence type="ECO:0000313" key="1">
    <source>
        <dbReference type="EMBL" id="RDS77103.1"/>
    </source>
</evidence>
<dbReference type="Proteomes" id="UP000254101">
    <property type="component" value="Unassembled WGS sequence"/>
</dbReference>
<reference evidence="1 2" key="1">
    <citation type="submission" date="2018-07" db="EMBL/GenBank/DDBJ databases">
        <title>Erythrobacter nanhaiensis sp. nov., a novel member of the genus Erythrobacter isolated from the South China Sea.</title>
        <authorList>
            <person name="Chen X."/>
            <person name="Liu J."/>
        </authorList>
    </citation>
    <scope>NUCLEOTIDE SEQUENCE [LARGE SCALE GENOMIC DNA]</scope>
    <source>
        <strain evidence="1 2">S-5</strain>
    </source>
</reference>
<protein>
    <submittedName>
        <fullName evidence="1">Uncharacterized protein</fullName>
    </submittedName>
</protein>
<accession>A0A395LJF0</accession>
<organism evidence="1 2">
    <name type="scientific">Alteriqipengyuania lutimaris</name>
    <dbReference type="NCBI Taxonomy" id="1538146"/>
    <lineage>
        <taxon>Bacteria</taxon>
        <taxon>Pseudomonadati</taxon>
        <taxon>Pseudomonadota</taxon>
        <taxon>Alphaproteobacteria</taxon>
        <taxon>Sphingomonadales</taxon>
        <taxon>Erythrobacteraceae</taxon>
        <taxon>Alteriqipengyuania</taxon>
    </lineage>
</organism>
<dbReference type="RefSeq" id="WP_115491324.1">
    <property type="nucleotide sequence ID" value="NZ_JACHWW010000001.1"/>
</dbReference>
<dbReference type="EMBL" id="QRBB01000001">
    <property type="protein sequence ID" value="RDS77103.1"/>
    <property type="molecule type" value="Genomic_DNA"/>
</dbReference>
<proteinExistence type="predicted"/>
<name>A0A395LJF0_9SPHN</name>
<sequence length="62" mass="7519">MRTRPRICNRKQRYATREAAELAARDAPFKLRAYRCELCRRFHLTSRTKGMKTPRHELDRDL</sequence>